<gene>
    <name evidence="1" type="ORF">ENS19_02840</name>
</gene>
<proteinExistence type="predicted"/>
<dbReference type="EMBL" id="DSTX01000002">
    <property type="protein sequence ID" value="HFK20195.1"/>
    <property type="molecule type" value="Genomic_DNA"/>
</dbReference>
<dbReference type="InterPro" id="IPR007556">
    <property type="entry name" value="DUF483"/>
</dbReference>
<accession>A0A7C3J1V8</accession>
<dbReference type="AlphaFoldDB" id="A0A7C3J1V8"/>
<reference evidence="1" key="1">
    <citation type="journal article" date="2020" name="mSystems">
        <title>Genome- and Community-Level Interaction Insights into Carbon Utilization and Element Cycling Functions of Hydrothermarchaeota in Hydrothermal Sediment.</title>
        <authorList>
            <person name="Zhou Z."/>
            <person name="Liu Y."/>
            <person name="Xu W."/>
            <person name="Pan J."/>
            <person name="Luo Z.H."/>
            <person name="Li M."/>
        </authorList>
    </citation>
    <scope>NUCLEOTIDE SEQUENCE [LARGE SCALE GENOMIC DNA]</scope>
    <source>
        <strain evidence="1">SpSt-468</strain>
    </source>
</reference>
<dbReference type="Pfam" id="PF04467">
    <property type="entry name" value="DUF483"/>
    <property type="match status" value="1"/>
</dbReference>
<protein>
    <submittedName>
        <fullName evidence="1">DUF483 domain-containing protein</fullName>
    </submittedName>
</protein>
<name>A0A7C3J1V8_9CREN</name>
<sequence length="200" mass="23073">MQEAKGPLSLNRIYRILKDLSMNPSTESINKKYRHFSTFALRISIMFAEDRLFDILPRLETQLEIVRKYAPGVRPALDPYTSSQIGIFSKIDPDAEIGHFLDYPDCCIKSFSEKTRYGIDESHVEELMKLPRQKGEKIFVATAGFIPCSALCKKARTRGLVAILNRSEEENLKSLEGELSMALPHFHPEYQNHYYEIKRI</sequence>
<evidence type="ECO:0000313" key="1">
    <source>
        <dbReference type="EMBL" id="HFK20195.1"/>
    </source>
</evidence>
<comment type="caution">
    <text evidence="1">The sequence shown here is derived from an EMBL/GenBank/DDBJ whole genome shotgun (WGS) entry which is preliminary data.</text>
</comment>
<organism evidence="1">
    <name type="scientific">Candidatus Methanomethylicus mesodigestus</name>
    <dbReference type="NCBI Taxonomy" id="1867258"/>
    <lineage>
        <taxon>Archaea</taxon>
        <taxon>Thermoproteota</taxon>
        <taxon>Methanosuratincolia</taxon>
        <taxon>Candidatus Methanomethylicales</taxon>
        <taxon>Candidatus Methanomethylicaceae</taxon>
        <taxon>Candidatus Methanomethylicus</taxon>
    </lineage>
</organism>